<evidence type="ECO:0000256" key="1">
    <source>
        <dbReference type="SAM" id="SignalP"/>
    </source>
</evidence>
<feature type="signal peptide" evidence="1">
    <location>
        <begin position="1"/>
        <end position="22"/>
    </location>
</feature>
<reference evidence="2 3" key="1">
    <citation type="submission" date="2015-11" db="EMBL/GenBank/DDBJ databases">
        <title>Genomic analysis of 38 Legionella species identifies large and diverse effector repertoires.</title>
        <authorList>
            <person name="Burstein D."/>
            <person name="Amaro F."/>
            <person name="Zusman T."/>
            <person name="Lifshitz Z."/>
            <person name="Cohen O."/>
            <person name="Gilbert J.A."/>
            <person name="Pupko T."/>
            <person name="Shuman H.A."/>
            <person name="Segal G."/>
        </authorList>
    </citation>
    <scope>NUCLEOTIDE SEQUENCE [LARGE SCALE GENOMIC DNA]</scope>
    <source>
        <strain evidence="2 3">ATCC 49655</strain>
    </source>
</reference>
<dbReference type="AlphaFoldDB" id="A0A0W0Z387"/>
<sequence length="171" mass="19291">MNNWKTWIASIGLCFSMSSAYALPEMIKNYQQLVEALENGNDVKAIIHLDLCDLDEDSLDETLLGQVNQAIDGASTRFNFNQYVKLRLNNVDTITTSQSSLVEQSPGVFWNLFGRLSIYGEPNRIPQVHIELYDPKNNASKWVLNFECGISNGRDGNNTESDDDGLVLYYD</sequence>
<comment type="caution">
    <text evidence="2">The sequence shown here is derived from an EMBL/GenBank/DDBJ whole genome shotgun (WGS) entry which is preliminary data.</text>
</comment>
<gene>
    <name evidence="2" type="ORF">Lsha_0774</name>
</gene>
<dbReference type="RefSeq" id="WP_018575744.1">
    <property type="nucleotide sequence ID" value="NZ_KB892381.1"/>
</dbReference>
<organism evidence="2 3">
    <name type="scientific">Legionella shakespearei DSM 23087</name>
    <dbReference type="NCBI Taxonomy" id="1122169"/>
    <lineage>
        <taxon>Bacteria</taxon>
        <taxon>Pseudomonadati</taxon>
        <taxon>Pseudomonadota</taxon>
        <taxon>Gammaproteobacteria</taxon>
        <taxon>Legionellales</taxon>
        <taxon>Legionellaceae</taxon>
        <taxon>Legionella</taxon>
    </lineage>
</organism>
<dbReference type="OrthoDB" id="5648847at2"/>
<dbReference type="PATRIC" id="fig|1122169.6.peg.891"/>
<evidence type="ECO:0000313" key="2">
    <source>
        <dbReference type="EMBL" id="KTD63222.1"/>
    </source>
</evidence>
<evidence type="ECO:0000313" key="3">
    <source>
        <dbReference type="Proteomes" id="UP000054600"/>
    </source>
</evidence>
<name>A0A0W0Z387_9GAMM</name>
<proteinExistence type="predicted"/>
<dbReference type="Proteomes" id="UP000054600">
    <property type="component" value="Unassembled WGS sequence"/>
</dbReference>
<dbReference type="eggNOG" id="ENOG5031E5G">
    <property type="taxonomic scope" value="Bacteria"/>
</dbReference>
<protein>
    <submittedName>
        <fullName evidence="2">Uncharacterized protein</fullName>
    </submittedName>
</protein>
<feature type="chain" id="PRO_5006918291" evidence="1">
    <location>
        <begin position="23"/>
        <end position="171"/>
    </location>
</feature>
<keyword evidence="3" id="KW-1185">Reference proteome</keyword>
<accession>A0A0W0Z387</accession>
<dbReference type="EMBL" id="LNYW01000026">
    <property type="protein sequence ID" value="KTD63222.1"/>
    <property type="molecule type" value="Genomic_DNA"/>
</dbReference>
<keyword evidence="1" id="KW-0732">Signal</keyword>
<dbReference type="STRING" id="1122169.Lsha_0774"/>